<feature type="region of interest" description="Disordered" evidence="1">
    <location>
        <begin position="22"/>
        <end position="41"/>
    </location>
</feature>
<dbReference type="OrthoDB" id="9999863at2759"/>
<feature type="compositionally biased region" description="Basic and acidic residues" evidence="1">
    <location>
        <begin position="190"/>
        <end position="199"/>
    </location>
</feature>
<feature type="compositionally biased region" description="Basic and acidic residues" evidence="1">
    <location>
        <begin position="171"/>
        <end position="183"/>
    </location>
</feature>
<name>A0A1C7LYL0_GRIFR</name>
<keyword evidence="3" id="KW-1185">Reference proteome</keyword>
<organism evidence="2 3">
    <name type="scientific">Grifola frondosa</name>
    <name type="common">Maitake</name>
    <name type="synonym">Polyporus frondosus</name>
    <dbReference type="NCBI Taxonomy" id="5627"/>
    <lineage>
        <taxon>Eukaryota</taxon>
        <taxon>Fungi</taxon>
        <taxon>Dikarya</taxon>
        <taxon>Basidiomycota</taxon>
        <taxon>Agaricomycotina</taxon>
        <taxon>Agaricomycetes</taxon>
        <taxon>Polyporales</taxon>
        <taxon>Grifolaceae</taxon>
        <taxon>Grifola</taxon>
    </lineage>
</organism>
<dbReference type="STRING" id="5627.A0A1C7LYL0"/>
<evidence type="ECO:0000313" key="3">
    <source>
        <dbReference type="Proteomes" id="UP000092993"/>
    </source>
</evidence>
<dbReference type="AlphaFoldDB" id="A0A1C7LYL0"/>
<feature type="compositionally biased region" description="Low complexity" evidence="1">
    <location>
        <begin position="130"/>
        <end position="144"/>
    </location>
</feature>
<comment type="caution">
    <text evidence="2">The sequence shown here is derived from an EMBL/GenBank/DDBJ whole genome shotgun (WGS) entry which is preliminary data.</text>
</comment>
<feature type="region of interest" description="Disordered" evidence="1">
    <location>
        <begin position="97"/>
        <end position="199"/>
    </location>
</feature>
<gene>
    <name evidence="2" type="ORF">A0H81_10406</name>
</gene>
<dbReference type="Proteomes" id="UP000092993">
    <property type="component" value="Unassembled WGS sequence"/>
</dbReference>
<evidence type="ECO:0000313" key="2">
    <source>
        <dbReference type="EMBL" id="OBZ69793.1"/>
    </source>
</evidence>
<proteinExistence type="predicted"/>
<accession>A0A1C7LYL0</accession>
<evidence type="ECO:0000256" key="1">
    <source>
        <dbReference type="SAM" id="MobiDB-lite"/>
    </source>
</evidence>
<sequence>MTQVLLFIQMCLGSPKFLRSQIPTDHQDGDGAQGGGPGACSRESARCAVVATGGKALRFPRRTRLTSFDDLRLGEESPDREHGQFRLRPDMIRRMNDAPKLVDPSGWISEGQSESGGRARDDGRLGPQKSSVRGAGASGASVESSTRDGGEIEVSVDTRTQTVEFTSTPHPNRELNAVDRTSVDDQTDESGDRDGEVRQHVSSDRRCFVDRRCRYHGQRRRRRHAAVGETDTTQRVRWISHATCDYFEKMLTFLCDDWLQS</sequence>
<reference evidence="2 3" key="1">
    <citation type="submission" date="2016-03" db="EMBL/GenBank/DDBJ databases">
        <title>Whole genome sequencing of Grifola frondosa 9006-11.</title>
        <authorList>
            <person name="Min B."/>
            <person name="Park H."/>
            <person name="Kim J.-G."/>
            <person name="Cho H."/>
            <person name="Oh Y.-L."/>
            <person name="Kong W.-S."/>
            <person name="Choi I.-G."/>
        </authorList>
    </citation>
    <scope>NUCLEOTIDE SEQUENCE [LARGE SCALE GENOMIC DNA]</scope>
    <source>
        <strain evidence="2 3">9006-11</strain>
    </source>
</reference>
<feature type="compositionally biased region" description="Polar residues" evidence="1">
    <location>
        <begin position="157"/>
        <end position="170"/>
    </location>
</feature>
<dbReference type="EMBL" id="LUGG01000015">
    <property type="protein sequence ID" value="OBZ69793.1"/>
    <property type="molecule type" value="Genomic_DNA"/>
</dbReference>
<protein>
    <submittedName>
        <fullName evidence="2">Uncharacterized protein</fullName>
    </submittedName>
</protein>